<evidence type="ECO:0000256" key="1">
    <source>
        <dbReference type="SAM" id="MobiDB-lite"/>
    </source>
</evidence>
<dbReference type="AlphaFoldDB" id="A0A8X6RNB9"/>
<gene>
    <name evidence="2" type="ORF">TNCV_4886051</name>
</gene>
<dbReference type="Proteomes" id="UP000887159">
    <property type="component" value="Unassembled WGS sequence"/>
</dbReference>
<feature type="region of interest" description="Disordered" evidence="1">
    <location>
        <begin position="95"/>
        <end position="115"/>
    </location>
</feature>
<proteinExistence type="predicted"/>
<comment type="caution">
    <text evidence="2">The sequence shown here is derived from an EMBL/GenBank/DDBJ whole genome shotgun (WGS) entry which is preliminary data.</text>
</comment>
<keyword evidence="3" id="KW-1185">Reference proteome</keyword>
<feature type="compositionally biased region" description="Polar residues" evidence="1">
    <location>
        <begin position="95"/>
        <end position="108"/>
    </location>
</feature>
<organism evidence="2 3">
    <name type="scientific">Trichonephila clavipes</name>
    <name type="common">Golden silk orbweaver</name>
    <name type="synonym">Nephila clavipes</name>
    <dbReference type="NCBI Taxonomy" id="2585209"/>
    <lineage>
        <taxon>Eukaryota</taxon>
        <taxon>Metazoa</taxon>
        <taxon>Ecdysozoa</taxon>
        <taxon>Arthropoda</taxon>
        <taxon>Chelicerata</taxon>
        <taxon>Arachnida</taxon>
        <taxon>Araneae</taxon>
        <taxon>Araneomorphae</taxon>
        <taxon>Entelegynae</taxon>
        <taxon>Araneoidea</taxon>
        <taxon>Nephilidae</taxon>
        <taxon>Trichonephila</taxon>
    </lineage>
</organism>
<dbReference type="EMBL" id="BMAU01021188">
    <property type="protein sequence ID" value="GFX95679.1"/>
    <property type="molecule type" value="Genomic_DNA"/>
</dbReference>
<name>A0A8X6RNB9_TRICX</name>
<reference evidence="2" key="1">
    <citation type="submission" date="2020-08" db="EMBL/GenBank/DDBJ databases">
        <title>Multicomponent nature underlies the extraordinary mechanical properties of spider dragline silk.</title>
        <authorList>
            <person name="Kono N."/>
            <person name="Nakamura H."/>
            <person name="Mori M."/>
            <person name="Yoshida Y."/>
            <person name="Ohtoshi R."/>
            <person name="Malay A.D."/>
            <person name="Moran D.A.P."/>
            <person name="Tomita M."/>
            <person name="Numata K."/>
            <person name="Arakawa K."/>
        </authorList>
    </citation>
    <scope>NUCLEOTIDE SEQUENCE</scope>
</reference>
<evidence type="ECO:0000313" key="2">
    <source>
        <dbReference type="EMBL" id="GFX95679.1"/>
    </source>
</evidence>
<sequence length="115" mass="13113">MQQVFGDDSMRLKQIMEWYNQFKSYRSSVENDQRCGRSQNPRNAAVVEEVENLMMKHRCLIIGETAEHVENSTGSTQAILCDEQSGCKICSQASVDGTERTPSYSCTGPNRHYQR</sequence>
<protein>
    <submittedName>
        <fullName evidence="2">Uncharacterized protein</fullName>
    </submittedName>
</protein>
<accession>A0A8X6RNB9</accession>
<evidence type="ECO:0000313" key="3">
    <source>
        <dbReference type="Proteomes" id="UP000887159"/>
    </source>
</evidence>